<dbReference type="Proteomes" id="UP000292003">
    <property type="component" value="Unassembled WGS sequence"/>
</dbReference>
<dbReference type="PANTHER" id="PTHR35794:SF2">
    <property type="entry name" value="CELL DIVISION PROTEIN DIVIVA"/>
    <property type="match status" value="1"/>
</dbReference>
<protein>
    <recommendedName>
        <fullName evidence="3">Cell wall synthesis protein Wag31</fullName>
    </recommendedName>
    <alternativeName>
        <fullName evidence="8">Antigen 84</fullName>
    </alternativeName>
</protein>
<dbReference type="AlphaFoldDB" id="A0A4Q7J974"/>
<reference evidence="10 11" key="1">
    <citation type="submission" date="2019-02" db="EMBL/GenBank/DDBJ databases">
        <title>Draft genome sequence of Amycolatopsis sp. 8-3EHSu isolated from roots of Suaeda maritima.</title>
        <authorList>
            <person name="Duangmal K."/>
            <person name="Chantavorakit T."/>
        </authorList>
    </citation>
    <scope>NUCLEOTIDE SEQUENCE [LARGE SCALE GENOMIC DNA]</scope>
    <source>
        <strain evidence="10 11">8-3EHSu</strain>
    </source>
</reference>
<dbReference type="RefSeq" id="WP_130475729.1">
    <property type="nucleotide sequence ID" value="NZ_SFCC01000006.1"/>
</dbReference>
<feature type="region of interest" description="Disordered" evidence="9">
    <location>
        <begin position="88"/>
        <end position="123"/>
    </location>
</feature>
<dbReference type="NCBIfam" id="TIGR03544">
    <property type="entry name" value="DivI1A_domain"/>
    <property type="match status" value="2"/>
</dbReference>
<keyword evidence="6" id="KW-0175">Coiled coil</keyword>
<keyword evidence="5" id="KW-0132">Cell division</keyword>
<keyword evidence="4" id="KW-0963">Cytoplasm</keyword>
<evidence type="ECO:0000256" key="5">
    <source>
        <dbReference type="ARBA" id="ARBA00022618"/>
    </source>
</evidence>
<evidence type="ECO:0000256" key="3">
    <source>
        <dbReference type="ARBA" id="ARBA00018787"/>
    </source>
</evidence>
<dbReference type="InterPro" id="IPR007793">
    <property type="entry name" value="DivIVA_fam"/>
</dbReference>
<dbReference type="PANTHER" id="PTHR35794">
    <property type="entry name" value="CELL DIVISION PROTEIN DIVIVA"/>
    <property type="match status" value="1"/>
</dbReference>
<comment type="subcellular location">
    <subcellularLocation>
        <location evidence="1">Cytoplasm</location>
    </subcellularLocation>
</comment>
<dbReference type="InterPro" id="IPR019933">
    <property type="entry name" value="DivIVA_domain"/>
</dbReference>
<comment type="similarity">
    <text evidence="2">Belongs to the DivIVA family.</text>
</comment>
<organism evidence="10 11">
    <name type="scientific">Amycolatopsis suaedae</name>
    <dbReference type="NCBI Taxonomy" id="2510978"/>
    <lineage>
        <taxon>Bacteria</taxon>
        <taxon>Bacillati</taxon>
        <taxon>Actinomycetota</taxon>
        <taxon>Actinomycetes</taxon>
        <taxon>Pseudonocardiales</taxon>
        <taxon>Pseudonocardiaceae</taxon>
        <taxon>Amycolatopsis</taxon>
    </lineage>
</organism>
<comment type="caution">
    <text evidence="10">The sequence shown here is derived from an EMBL/GenBank/DDBJ whole genome shotgun (WGS) entry which is preliminary data.</text>
</comment>
<dbReference type="GO" id="GO:0051301">
    <property type="term" value="P:cell division"/>
    <property type="evidence" value="ECO:0007669"/>
    <property type="project" value="UniProtKB-KW"/>
</dbReference>
<dbReference type="GO" id="GO:0005737">
    <property type="term" value="C:cytoplasm"/>
    <property type="evidence" value="ECO:0007669"/>
    <property type="project" value="UniProtKB-SubCell"/>
</dbReference>
<dbReference type="OrthoDB" id="5198800at2"/>
<dbReference type="Gene3D" id="6.10.250.660">
    <property type="match status" value="2"/>
</dbReference>
<accession>A0A4Q7J974</accession>
<evidence type="ECO:0000256" key="9">
    <source>
        <dbReference type="SAM" id="MobiDB-lite"/>
    </source>
</evidence>
<proteinExistence type="inferred from homology"/>
<keyword evidence="7" id="KW-0131">Cell cycle</keyword>
<evidence type="ECO:0000256" key="2">
    <source>
        <dbReference type="ARBA" id="ARBA00009008"/>
    </source>
</evidence>
<keyword evidence="11" id="KW-1185">Reference proteome</keyword>
<evidence type="ECO:0000313" key="11">
    <source>
        <dbReference type="Proteomes" id="UP000292003"/>
    </source>
</evidence>
<evidence type="ECO:0000256" key="1">
    <source>
        <dbReference type="ARBA" id="ARBA00004496"/>
    </source>
</evidence>
<dbReference type="EMBL" id="SFCC01000006">
    <property type="protein sequence ID" value="RZQ63476.1"/>
    <property type="molecule type" value="Genomic_DNA"/>
</dbReference>
<evidence type="ECO:0000256" key="6">
    <source>
        <dbReference type="ARBA" id="ARBA00023054"/>
    </source>
</evidence>
<evidence type="ECO:0000313" key="10">
    <source>
        <dbReference type="EMBL" id="RZQ63476.1"/>
    </source>
</evidence>
<gene>
    <name evidence="10" type="ORF">EWH70_13660</name>
</gene>
<evidence type="ECO:0000256" key="7">
    <source>
        <dbReference type="ARBA" id="ARBA00023306"/>
    </source>
</evidence>
<name>A0A4Q7J974_9PSEU</name>
<evidence type="ECO:0000256" key="4">
    <source>
        <dbReference type="ARBA" id="ARBA00022490"/>
    </source>
</evidence>
<sequence length="123" mass="13881">MSLTAEDAERVEFGTAPIGRRGYAKPEVDEFVRRIVKTLNGEDDLTAAEVHHVMFARPIIGRRGYDERDVDEFLDSVENELLARTGVDRRAHQVPQARGQGETGAFPTKRAVDSQPEQFQEQQ</sequence>
<evidence type="ECO:0000256" key="8">
    <source>
        <dbReference type="ARBA" id="ARBA00031737"/>
    </source>
</evidence>